<dbReference type="Proteomes" id="UP001527181">
    <property type="component" value="Unassembled WGS sequence"/>
</dbReference>
<dbReference type="EMBL" id="JAMDNP010000057">
    <property type="protein sequence ID" value="MCY9763554.1"/>
    <property type="molecule type" value="Genomic_DNA"/>
</dbReference>
<keyword evidence="1" id="KW-0472">Membrane</keyword>
<feature type="signal peptide" evidence="2">
    <location>
        <begin position="1"/>
        <end position="31"/>
    </location>
</feature>
<evidence type="ECO:0000256" key="1">
    <source>
        <dbReference type="SAM" id="Phobius"/>
    </source>
</evidence>
<sequence>MRDFLKAKWMKVYMMGTFVTATMLSAQPAYAASGTCQTSESWLLKIASLVEDPVKWIMYATGVTTVVFLAYGGLLLRGAKGRQDKVDKAMDFFKYFVGGSFIIFSATGIGTWLMGKFGCTI</sequence>
<comment type="caution">
    <text evidence="3">The sequence shown here is derived from an EMBL/GenBank/DDBJ whole genome shotgun (WGS) entry which is preliminary data.</text>
</comment>
<dbReference type="InterPro" id="IPR007039">
    <property type="entry name" value="TrbC/VirB2"/>
</dbReference>
<dbReference type="RefSeq" id="WP_268598723.1">
    <property type="nucleotide sequence ID" value="NZ_JAMDNP010000057.1"/>
</dbReference>
<reference evidence="3 4" key="1">
    <citation type="submission" date="2022-05" db="EMBL/GenBank/DDBJ databases">
        <title>Genome Sequencing of Bee-Associated Microbes.</title>
        <authorList>
            <person name="Dunlap C."/>
        </authorList>
    </citation>
    <scope>NUCLEOTIDE SEQUENCE [LARGE SCALE GENOMIC DNA]</scope>
    <source>
        <strain evidence="3 4">NRRL B-04010</strain>
    </source>
</reference>
<organism evidence="3 4">
    <name type="scientific">Paenibacillus alvei</name>
    <name type="common">Bacillus alvei</name>
    <dbReference type="NCBI Taxonomy" id="44250"/>
    <lineage>
        <taxon>Bacteria</taxon>
        <taxon>Bacillati</taxon>
        <taxon>Bacillota</taxon>
        <taxon>Bacilli</taxon>
        <taxon>Bacillales</taxon>
        <taxon>Paenibacillaceae</taxon>
        <taxon>Paenibacillus</taxon>
    </lineage>
</organism>
<name>A0ABT4H4K8_PAEAL</name>
<keyword evidence="2" id="KW-0732">Signal</keyword>
<keyword evidence="1" id="KW-0812">Transmembrane</keyword>
<gene>
    <name evidence="3" type="ORF">M5X12_23880</name>
</gene>
<keyword evidence="4" id="KW-1185">Reference proteome</keyword>
<evidence type="ECO:0008006" key="5">
    <source>
        <dbReference type="Google" id="ProtNLM"/>
    </source>
</evidence>
<proteinExistence type="predicted"/>
<evidence type="ECO:0000313" key="3">
    <source>
        <dbReference type="EMBL" id="MCY9763554.1"/>
    </source>
</evidence>
<evidence type="ECO:0000256" key="2">
    <source>
        <dbReference type="SAM" id="SignalP"/>
    </source>
</evidence>
<evidence type="ECO:0000313" key="4">
    <source>
        <dbReference type="Proteomes" id="UP001527181"/>
    </source>
</evidence>
<feature type="chain" id="PRO_5045760630" description="TrbC/VIRB2 family protein" evidence="2">
    <location>
        <begin position="32"/>
        <end position="121"/>
    </location>
</feature>
<feature type="transmembrane region" description="Helical" evidence="1">
    <location>
        <begin position="55"/>
        <end position="74"/>
    </location>
</feature>
<feature type="transmembrane region" description="Helical" evidence="1">
    <location>
        <begin position="95"/>
        <end position="115"/>
    </location>
</feature>
<dbReference type="Pfam" id="PF04956">
    <property type="entry name" value="TrbC"/>
    <property type="match status" value="1"/>
</dbReference>
<protein>
    <recommendedName>
        <fullName evidence="5">TrbC/VIRB2 family protein</fullName>
    </recommendedName>
</protein>
<keyword evidence="1" id="KW-1133">Transmembrane helix</keyword>
<accession>A0ABT4H4K8</accession>